<dbReference type="SMART" id="SM00015">
    <property type="entry name" value="IQ"/>
    <property type="match status" value="2"/>
</dbReference>
<evidence type="ECO:0000313" key="7">
    <source>
        <dbReference type="Proteomes" id="UP000006882"/>
    </source>
</evidence>
<evidence type="ECO:0000256" key="1">
    <source>
        <dbReference type="ARBA" id="ARBA00022860"/>
    </source>
</evidence>
<sequence>MGFFRRLFGPKRPKNTTSPTANHNKENRTTSASNKQKLTTESTSSAAQEWVGLDANKHAIAVAAATAAVAEAALAAAHAAAEVVRLTNGAGPGTSEHVSLPVAASATFSRHLAAVKIQSAFRRYLARRALRALKALVKLQALVRGHIVRKQSADMLRRMQTLVRVQARARASRTLMSDSPHSSRKSSLSHHPLPESPDKIGYQPRACSSKFDGPSILKRCGSNSNVRDVVNLDRRRLASGWLDRWMEESARNNRRDASLRYEQADDVRGDKILEVDTWKPHLGSQRRPQTFQTAHHVLTSNRYNPTFMTFDSPSKHSMKEPNPIPNQASMDVLSLSSLKYAIATDEAAFRTAENSPQAFSASSRPGSSGRRGHHFTPARSECSWGFINGYAGYPNYMANTESSRAKVRSQSAPRQRLEFEKYGLTKKSVQEFWDAGTCSDTSFAQDSDCRNKSVFSSSRLNRLGSASPR</sequence>
<gene>
    <name evidence="6" type="ORF">PRUPE_2G291100</name>
</gene>
<protein>
    <recommendedName>
        <fullName evidence="5">DUF4005 domain-containing protein</fullName>
    </recommendedName>
</protein>
<evidence type="ECO:0000256" key="3">
    <source>
        <dbReference type="ARBA" id="ARBA00024378"/>
    </source>
</evidence>
<dbReference type="EMBL" id="CM007652">
    <property type="protein sequence ID" value="ONI25240.1"/>
    <property type="molecule type" value="Genomic_DNA"/>
</dbReference>
<dbReference type="GO" id="GO:0005516">
    <property type="term" value="F:calmodulin binding"/>
    <property type="evidence" value="ECO:0007669"/>
    <property type="project" value="UniProtKB-KW"/>
</dbReference>
<dbReference type="Gramene" id="ONI25240">
    <property type="protein sequence ID" value="ONI25240"/>
    <property type="gene ID" value="PRUPE_2G291100"/>
</dbReference>
<evidence type="ECO:0000259" key="5">
    <source>
        <dbReference type="Pfam" id="PF13178"/>
    </source>
</evidence>
<feature type="region of interest" description="Disordered" evidence="4">
    <location>
        <begin position="170"/>
        <end position="205"/>
    </location>
</feature>
<feature type="region of interest" description="Disordered" evidence="4">
    <location>
        <begin position="1"/>
        <end position="43"/>
    </location>
</feature>
<dbReference type="Proteomes" id="UP000006882">
    <property type="component" value="Chromosome G2"/>
</dbReference>
<comment type="similarity">
    <text evidence="2">Belongs to the IQD family.</text>
</comment>
<organism evidence="6 7">
    <name type="scientific">Prunus persica</name>
    <name type="common">Peach</name>
    <name type="synonym">Amygdalus persica</name>
    <dbReference type="NCBI Taxonomy" id="3760"/>
    <lineage>
        <taxon>Eukaryota</taxon>
        <taxon>Viridiplantae</taxon>
        <taxon>Streptophyta</taxon>
        <taxon>Embryophyta</taxon>
        <taxon>Tracheophyta</taxon>
        <taxon>Spermatophyta</taxon>
        <taxon>Magnoliopsida</taxon>
        <taxon>eudicotyledons</taxon>
        <taxon>Gunneridae</taxon>
        <taxon>Pentapetalae</taxon>
        <taxon>rosids</taxon>
        <taxon>fabids</taxon>
        <taxon>Rosales</taxon>
        <taxon>Rosaceae</taxon>
        <taxon>Amygdaloideae</taxon>
        <taxon>Amygdaleae</taxon>
        <taxon>Prunus</taxon>
    </lineage>
</organism>
<dbReference type="PANTHER" id="PTHR32295:SF174">
    <property type="entry name" value="PROTEIN IQ-DOMAIN 24"/>
    <property type="match status" value="1"/>
</dbReference>
<evidence type="ECO:0000256" key="2">
    <source>
        <dbReference type="ARBA" id="ARBA00024341"/>
    </source>
</evidence>
<name>A0A251QP78_PRUPE</name>
<dbReference type="InterPro" id="IPR025064">
    <property type="entry name" value="DUF4005"/>
</dbReference>
<evidence type="ECO:0000256" key="4">
    <source>
        <dbReference type="SAM" id="MobiDB-lite"/>
    </source>
</evidence>
<dbReference type="InterPro" id="IPR000048">
    <property type="entry name" value="IQ_motif_EF-hand-BS"/>
</dbReference>
<evidence type="ECO:0000313" key="6">
    <source>
        <dbReference type="EMBL" id="ONI25240.1"/>
    </source>
</evidence>
<dbReference type="Gene3D" id="1.20.5.190">
    <property type="match status" value="1"/>
</dbReference>
<keyword evidence="7" id="KW-1185">Reference proteome</keyword>
<dbReference type="AlphaFoldDB" id="A0A251QP78"/>
<dbReference type="eggNOG" id="ENOG502QUBM">
    <property type="taxonomic scope" value="Eukaryota"/>
</dbReference>
<accession>A0A251QP78</accession>
<dbReference type="Pfam" id="PF13178">
    <property type="entry name" value="DUF4005"/>
    <property type="match status" value="1"/>
</dbReference>
<dbReference type="Pfam" id="PF00612">
    <property type="entry name" value="IQ"/>
    <property type="match status" value="2"/>
</dbReference>
<feature type="domain" description="DUF4005" evidence="5">
    <location>
        <begin position="371"/>
        <end position="420"/>
    </location>
</feature>
<dbReference type="PROSITE" id="PS50096">
    <property type="entry name" value="IQ"/>
    <property type="match status" value="2"/>
</dbReference>
<feature type="region of interest" description="Disordered" evidence="4">
    <location>
        <begin position="351"/>
        <end position="374"/>
    </location>
</feature>
<dbReference type="STRING" id="3760.A0A251QP78"/>
<feature type="compositionally biased region" description="Polar residues" evidence="4">
    <location>
        <begin position="29"/>
        <end position="43"/>
    </location>
</feature>
<proteinExistence type="inferred from homology"/>
<keyword evidence="1" id="KW-0112">Calmodulin-binding</keyword>
<reference evidence="6 7" key="1">
    <citation type="journal article" date="2013" name="Nat. Genet.">
        <title>The high-quality draft genome of peach (Prunus persica) identifies unique patterns of genetic diversity, domestication and genome evolution.</title>
        <authorList>
            <consortium name="International Peach Genome Initiative"/>
            <person name="Verde I."/>
            <person name="Abbott A.G."/>
            <person name="Scalabrin S."/>
            <person name="Jung S."/>
            <person name="Shu S."/>
            <person name="Marroni F."/>
            <person name="Zhebentyayeva T."/>
            <person name="Dettori M.T."/>
            <person name="Grimwood J."/>
            <person name="Cattonaro F."/>
            <person name="Zuccolo A."/>
            <person name="Rossini L."/>
            <person name="Jenkins J."/>
            <person name="Vendramin E."/>
            <person name="Meisel L.A."/>
            <person name="Decroocq V."/>
            <person name="Sosinski B."/>
            <person name="Prochnik S."/>
            <person name="Mitros T."/>
            <person name="Policriti A."/>
            <person name="Cipriani G."/>
            <person name="Dondini L."/>
            <person name="Ficklin S."/>
            <person name="Goodstein D.M."/>
            <person name="Xuan P."/>
            <person name="Del Fabbro C."/>
            <person name="Aramini V."/>
            <person name="Copetti D."/>
            <person name="Gonzalez S."/>
            <person name="Horner D.S."/>
            <person name="Falchi R."/>
            <person name="Lucas S."/>
            <person name="Mica E."/>
            <person name="Maldonado J."/>
            <person name="Lazzari B."/>
            <person name="Bielenberg D."/>
            <person name="Pirona R."/>
            <person name="Miculan M."/>
            <person name="Barakat A."/>
            <person name="Testolin R."/>
            <person name="Stella A."/>
            <person name="Tartarini S."/>
            <person name="Tonutti P."/>
            <person name="Arus P."/>
            <person name="Orellana A."/>
            <person name="Wells C."/>
            <person name="Main D."/>
            <person name="Vizzotto G."/>
            <person name="Silva H."/>
            <person name="Salamini F."/>
            <person name="Schmutz J."/>
            <person name="Morgante M."/>
            <person name="Rokhsar D.S."/>
        </authorList>
    </citation>
    <scope>NUCLEOTIDE SEQUENCE [LARGE SCALE GENOMIC DNA]</scope>
    <source>
        <strain evidence="7">cv. Nemared</strain>
    </source>
</reference>
<dbReference type="PANTHER" id="PTHR32295">
    <property type="entry name" value="IQ-DOMAIN 5-RELATED"/>
    <property type="match status" value="1"/>
</dbReference>
<comment type="subunit">
    <text evidence="3">Binds to multiple calmodulin (CaM) in the presence of Ca(2+) and CaM-like proteins.</text>
</comment>